<dbReference type="PANTHER" id="PTHR36306">
    <property type="entry name" value="ALPHA-AMYLASE-RELATED-RELATED"/>
    <property type="match status" value="1"/>
</dbReference>
<dbReference type="SUPFAM" id="SSF88713">
    <property type="entry name" value="Glycoside hydrolase/deacetylase"/>
    <property type="match status" value="1"/>
</dbReference>
<dbReference type="InterPro" id="IPR027291">
    <property type="entry name" value="Glyco_hydro_38_N_sf"/>
</dbReference>
<dbReference type="InterPro" id="IPR011330">
    <property type="entry name" value="Glyco_hydro/deAcase_b/a-brl"/>
</dbReference>
<evidence type="ECO:0000256" key="3">
    <source>
        <dbReference type="RuleBase" id="RU361196"/>
    </source>
</evidence>
<evidence type="ECO:0000256" key="2">
    <source>
        <dbReference type="ARBA" id="ARBA00023277"/>
    </source>
</evidence>
<name>A0A6N9TR01_DISTH</name>
<keyword evidence="6" id="KW-1185">Reference proteome</keyword>
<dbReference type="InterPro" id="IPR052046">
    <property type="entry name" value="GH57_Enzymes"/>
</dbReference>
<evidence type="ECO:0000256" key="1">
    <source>
        <dbReference type="ARBA" id="ARBA00006821"/>
    </source>
</evidence>
<dbReference type="Proteomes" id="UP000469346">
    <property type="component" value="Unassembled WGS sequence"/>
</dbReference>
<dbReference type="EMBL" id="JAAGRR010000038">
    <property type="protein sequence ID" value="NDY42164.1"/>
    <property type="molecule type" value="Genomic_DNA"/>
</dbReference>
<sequence length="720" mass="81084">MSHPLHVAFLWHMHQPRYLDPAAGRLVMPWVRLHGVKAYADMAAAAAAAGVPVTFNLVPSLLRQIEAYGRGISDDFLEVSRRPAEDLRPAERAFVLAHFFSCHWPTMVDPYPRYRELLERRGREFDPARADDVVAAFSAQDLRDLQVWFNLAWVGFAGRKAPLVQELLAKGRLFTEEEKAALLDLHLETLAGLIPAYRALQEEGRVELSTSPFFHPILPLLVDTDTGRRPRPEIALPRRFQHPEDALEQLVRARRCFEECFGAPPRGLWPSEGAVSPEIIPLVQEAGFGWAASDEGILFRSLGDGAGPLDLFRPYRAEWEGASVDMVFRHHELSDAIGFVYQKTDPAVAVADFTGRLREIRERCREMDEPPLVAVILDGENPWEYYPDGGEAFLSGLYRALEADPDLVPVTVGGYLEAHPPERSIAHLYSGSWINSDFGIWIGGEEENRAWSLLSETRAALDRALAAGEVGEADREAALEAVLAAEGSDWFWWFGDQFVTDYAYEFDRLFRHYLQEVFRRIGRPVPAAVQVPVRRPRPVLPAEEPKGFLHPVVDGRRTHYWEWKGAGSLALGDLGGAMHRGEAPVRRILYGFDLERFYVRLDPTDTDFRDWEPGLSLRLSWRGEAEAALHIRPGPEGGWSAEARLDDAGVDLSVAGIRWAVGEIVEVALPFALLGAAKNERLSFRVDLLRDGLVLDRWPREGPLVVTVPDEDFERRIWLV</sequence>
<dbReference type="GO" id="GO:0003824">
    <property type="term" value="F:catalytic activity"/>
    <property type="evidence" value="ECO:0007669"/>
    <property type="project" value="InterPro"/>
</dbReference>
<organism evidence="5 6">
    <name type="scientific">Dissulfurirhabdus thermomarina</name>
    <dbReference type="NCBI Taxonomy" id="1765737"/>
    <lineage>
        <taxon>Bacteria</taxon>
        <taxon>Deltaproteobacteria</taxon>
        <taxon>Dissulfurirhabdaceae</taxon>
        <taxon>Dissulfurirhabdus</taxon>
    </lineage>
</organism>
<evidence type="ECO:0000259" key="4">
    <source>
        <dbReference type="Pfam" id="PF03065"/>
    </source>
</evidence>
<proteinExistence type="inferred from homology"/>
<dbReference type="GO" id="GO:0005975">
    <property type="term" value="P:carbohydrate metabolic process"/>
    <property type="evidence" value="ECO:0007669"/>
    <property type="project" value="InterPro"/>
</dbReference>
<evidence type="ECO:0000313" key="5">
    <source>
        <dbReference type="EMBL" id="NDY42164.1"/>
    </source>
</evidence>
<dbReference type="AlphaFoldDB" id="A0A6N9TR01"/>
<accession>A0A6N9TR01</accession>
<dbReference type="InterPro" id="IPR004300">
    <property type="entry name" value="Glyco_hydro_57_N"/>
</dbReference>
<dbReference type="PANTHER" id="PTHR36306:SF1">
    <property type="entry name" value="ALPHA-AMYLASE-RELATED"/>
    <property type="match status" value="1"/>
</dbReference>
<protein>
    <recommendedName>
        <fullName evidence="4">Glycoside hydrolase family 57 N-terminal domain-containing protein</fullName>
    </recommendedName>
</protein>
<keyword evidence="2 3" id="KW-0119">Carbohydrate metabolism</keyword>
<evidence type="ECO:0000313" key="6">
    <source>
        <dbReference type="Proteomes" id="UP000469346"/>
    </source>
</evidence>
<comment type="similarity">
    <text evidence="1 3">Belongs to the glycosyl hydrolase 57 family.</text>
</comment>
<dbReference type="RefSeq" id="WP_163298311.1">
    <property type="nucleotide sequence ID" value="NZ_JAAGRR010000038.1"/>
</dbReference>
<feature type="domain" description="Glycoside hydrolase family 57 N-terminal" evidence="4">
    <location>
        <begin position="8"/>
        <end position="423"/>
    </location>
</feature>
<dbReference type="Pfam" id="PF03065">
    <property type="entry name" value="Glyco_hydro_57"/>
    <property type="match status" value="1"/>
</dbReference>
<comment type="caution">
    <text evidence="5">The sequence shown here is derived from an EMBL/GenBank/DDBJ whole genome shotgun (WGS) entry which is preliminary data.</text>
</comment>
<reference evidence="5 6" key="1">
    <citation type="submission" date="2020-02" db="EMBL/GenBank/DDBJ databases">
        <title>Comparative genomics of sulfur disproportionating microorganisms.</title>
        <authorList>
            <person name="Ward L.M."/>
            <person name="Bertran E."/>
            <person name="Johnston D.T."/>
        </authorList>
    </citation>
    <scope>NUCLEOTIDE SEQUENCE [LARGE SCALE GENOMIC DNA]</scope>
    <source>
        <strain evidence="5 6">DSM 100025</strain>
    </source>
</reference>
<dbReference type="CDD" id="cd10796">
    <property type="entry name" value="GH57N_APU"/>
    <property type="match status" value="1"/>
</dbReference>
<dbReference type="Gene3D" id="3.20.110.10">
    <property type="entry name" value="Glycoside hydrolase 38, N terminal domain"/>
    <property type="match status" value="1"/>
</dbReference>
<gene>
    <name evidence="5" type="ORF">G3N55_04800</name>
</gene>